<proteinExistence type="predicted"/>
<dbReference type="Gene3D" id="1.10.287.2170">
    <property type="match status" value="1"/>
</dbReference>
<dbReference type="InterPro" id="IPR050639">
    <property type="entry name" value="SSR_resolvase"/>
</dbReference>
<dbReference type="Gene3D" id="3.40.50.1390">
    <property type="entry name" value="Resolvase, N-terminal catalytic domain"/>
    <property type="match status" value="1"/>
</dbReference>
<dbReference type="InterPro" id="IPR006119">
    <property type="entry name" value="Resolv_N"/>
</dbReference>
<dbReference type="Pfam" id="PF00239">
    <property type="entry name" value="Resolvase"/>
    <property type="match status" value="1"/>
</dbReference>
<dbReference type="SUPFAM" id="SSF46955">
    <property type="entry name" value="Putative DNA-binding domain"/>
    <property type="match status" value="1"/>
</dbReference>
<protein>
    <recommendedName>
        <fullName evidence="3">Resolvase/invertase-type recombinase catalytic domain-containing protein</fullName>
    </recommendedName>
</protein>
<sequence length="227" mass="23845">MAVAARRVGVHPGTLRLWANEGKVAVVWVGRERRFSVEALDALTGSAASAERREALYVRVSGGSGQESSLAAQEAELRASASGVVVAVFRDRASGLRESRPGLDRLLKRGAAGEFTHLRVTHRDRLARFGAAWLVEVLAHRGVAVEILHAKGAAGGMEELLDDFMSLVATFAGRMYGLRSRDARRRLLAEADERIGAPGTGNGGPECFTAAEAGAGAGAVRVGGDCG</sequence>
<evidence type="ECO:0000259" key="3">
    <source>
        <dbReference type="PROSITE" id="PS51736"/>
    </source>
</evidence>
<keyword evidence="5" id="KW-1185">Reference proteome</keyword>
<dbReference type="EMBL" id="BAAAKV010000007">
    <property type="protein sequence ID" value="GAA1157019.1"/>
    <property type="molecule type" value="Genomic_DNA"/>
</dbReference>
<reference evidence="5" key="1">
    <citation type="journal article" date="2019" name="Int. J. Syst. Evol. Microbiol.">
        <title>The Global Catalogue of Microorganisms (GCM) 10K type strain sequencing project: providing services to taxonomists for standard genome sequencing and annotation.</title>
        <authorList>
            <consortium name="The Broad Institute Genomics Platform"/>
            <consortium name="The Broad Institute Genome Sequencing Center for Infectious Disease"/>
            <person name="Wu L."/>
            <person name="Ma J."/>
        </authorList>
    </citation>
    <scope>NUCLEOTIDE SEQUENCE [LARGE SCALE GENOMIC DNA]</scope>
    <source>
        <strain evidence="5">JCM 12696</strain>
    </source>
</reference>
<gene>
    <name evidence="4" type="ORF">GCM10009654_11140</name>
</gene>
<dbReference type="InterPro" id="IPR009061">
    <property type="entry name" value="DNA-bd_dom_put_sf"/>
</dbReference>
<keyword evidence="2" id="KW-0233">DNA recombination</keyword>
<dbReference type="SUPFAM" id="SSF53041">
    <property type="entry name" value="Resolvase-like"/>
    <property type="match status" value="1"/>
</dbReference>
<accession>A0ABP4F8C9</accession>
<evidence type="ECO:0000313" key="5">
    <source>
        <dbReference type="Proteomes" id="UP001501371"/>
    </source>
</evidence>
<dbReference type="PANTHER" id="PTHR30461:SF2">
    <property type="entry name" value="SERINE RECOMBINASE PINE-RELATED"/>
    <property type="match status" value="1"/>
</dbReference>
<feature type="domain" description="Resolvase/invertase-type recombinase catalytic" evidence="3">
    <location>
        <begin position="53"/>
        <end position="194"/>
    </location>
</feature>
<name>A0ABP4F8C9_9ACTN</name>
<evidence type="ECO:0000313" key="4">
    <source>
        <dbReference type="EMBL" id="GAA1157019.1"/>
    </source>
</evidence>
<dbReference type="InterPro" id="IPR036162">
    <property type="entry name" value="Resolvase-like_N_sf"/>
</dbReference>
<comment type="caution">
    <text evidence="4">The sequence shown here is derived from an EMBL/GenBank/DDBJ whole genome shotgun (WGS) entry which is preliminary data.</text>
</comment>
<evidence type="ECO:0000256" key="2">
    <source>
        <dbReference type="ARBA" id="ARBA00023172"/>
    </source>
</evidence>
<dbReference type="PROSITE" id="PS51736">
    <property type="entry name" value="RECOMBINASES_3"/>
    <property type="match status" value="1"/>
</dbReference>
<keyword evidence="1" id="KW-0238">DNA-binding</keyword>
<dbReference type="NCBIfam" id="NF033518">
    <property type="entry name" value="transpos_IS607"/>
    <property type="match status" value="1"/>
</dbReference>
<dbReference type="SMART" id="SM00857">
    <property type="entry name" value="Resolvase"/>
    <property type="match status" value="1"/>
</dbReference>
<dbReference type="PANTHER" id="PTHR30461">
    <property type="entry name" value="DNA-INVERTASE FROM LAMBDOID PROPHAGE"/>
    <property type="match status" value="1"/>
</dbReference>
<dbReference type="Proteomes" id="UP001501371">
    <property type="component" value="Unassembled WGS sequence"/>
</dbReference>
<dbReference type="InterPro" id="IPR048046">
    <property type="entry name" value="Transpos_IS607"/>
</dbReference>
<organism evidence="4 5">
    <name type="scientific">Streptomyces hebeiensis</name>
    <dbReference type="NCBI Taxonomy" id="229486"/>
    <lineage>
        <taxon>Bacteria</taxon>
        <taxon>Bacillati</taxon>
        <taxon>Actinomycetota</taxon>
        <taxon>Actinomycetes</taxon>
        <taxon>Kitasatosporales</taxon>
        <taxon>Streptomycetaceae</taxon>
        <taxon>Streptomyces</taxon>
    </lineage>
</organism>
<evidence type="ECO:0000256" key="1">
    <source>
        <dbReference type="ARBA" id="ARBA00023125"/>
    </source>
</evidence>